<proteinExistence type="predicted"/>
<evidence type="ECO:0000313" key="1">
    <source>
        <dbReference type="EMBL" id="KAJ8646642.1"/>
    </source>
</evidence>
<keyword evidence="2" id="KW-1185">Reference proteome</keyword>
<evidence type="ECO:0000313" key="2">
    <source>
        <dbReference type="Proteomes" id="UP001234297"/>
    </source>
</evidence>
<gene>
    <name evidence="1" type="ORF">MRB53_008390</name>
</gene>
<comment type="caution">
    <text evidence="1">The sequence shown here is derived from an EMBL/GenBank/DDBJ whole genome shotgun (WGS) entry which is preliminary data.</text>
</comment>
<dbReference type="Proteomes" id="UP001234297">
    <property type="component" value="Chromosome 2"/>
</dbReference>
<accession>A0ACC2MLN8</accession>
<protein>
    <submittedName>
        <fullName evidence="1">Uncharacterized protein</fullName>
    </submittedName>
</protein>
<name>A0ACC2MLN8_PERAE</name>
<reference evidence="1 2" key="1">
    <citation type="journal article" date="2022" name="Hortic Res">
        <title>A haplotype resolved chromosomal level avocado genome allows analysis of novel avocado genes.</title>
        <authorList>
            <person name="Nath O."/>
            <person name="Fletcher S.J."/>
            <person name="Hayward A."/>
            <person name="Shaw L.M."/>
            <person name="Masouleh A.K."/>
            <person name="Furtado A."/>
            <person name="Henry R.J."/>
            <person name="Mitter N."/>
        </authorList>
    </citation>
    <scope>NUCLEOTIDE SEQUENCE [LARGE SCALE GENOMIC DNA]</scope>
    <source>
        <strain evidence="2">cv. Hass</strain>
    </source>
</reference>
<sequence length="624" mass="69672">MKERKPNRLQITTLYNLLRLSSSISHLKQIHSRLLLLGLHQHQHQHHFIFAHLILSLSQRFSSFDYALSIYSHFPNPNTFLFNAMLQSLSLSTQHQKKTISVYLLQMRNAQCPSSRPNCFTFPSLLKSCAVAFSLIEPIKEIHTHVVKFGSCSDVYVGTALLDSYVKVGDLVSSRQVFGEMPVRNVASWNSMVSGLAKWGDVDSARKLFEEIPEKNVVSWTSMISGYSQNGYFYETLAMFEEMGNAGVRPNDVTLVSVLSACGNLGALGLGKRIHGFLDENGYGLNLFVGSALIDMYCKCGMVGDALMLFERMSEKNVVVCSAMIMGLAMHGRGLEALAIFEDMRRRGMQPNEITFIGVLCACCHVGLVGKGHYYFCCMSEEYSIVPKLPHYACMVDLLGRAGLLGEAYQFIAKMSIKPDVVVWGALLGACRTHGDFELGERVAQQMLELDPKHCGAFVFLCNAYSRAANWDGLTKITKMMEISGMKRTPGRSWIEVNNVVHQFFAGDKSHPLNDRIYAKLDELAKLLAAEGYSPNTKAVVYDVEEEEKQQSLFVHSEKIAIAFGLVSTPAGTDIRIVKNLRVCDDCHSAIKLVSKIVARVIILRDGNRFHHFVGGMCSCKDYW</sequence>
<dbReference type="EMBL" id="CM056810">
    <property type="protein sequence ID" value="KAJ8646642.1"/>
    <property type="molecule type" value="Genomic_DNA"/>
</dbReference>
<organism evidence="1 2">
    <name type="scientific">Persea americana</name>
    <name type="common">Avocado</name>
    <dbReference type="NCBI Taxonomy" id="3435"/>
    <lineage>
        <taxon>Eukaryota</taxon>
        <taxon>Viridiplantae</taxon>
        <taxon>Streptophyta</taxon>
        <taxon>Embryophyta</taxon>
        <taxon>Tracheophyta</taxon>
        <taxon>Spermatophyta</taxon>
        <taxon>Magnoliopsida</taxon>
        <taxon>Magnoliidae</taxon>
        <taxon>Laurales</taxon>
        <taxon>Lauraceae</taxon>
        <taxon>Persea</taxon>
    </lineage>
</organism>